<evidence type="ECO:0000313" key="2">
    <source>
        <dbReference type="Proteomes" id="UP000463224"/>
    </source>
</evidence>
<gene>
    <name evidence="1" type="ORF">GN330_11955</name>
</gene>
<dbReference type="AlphaFoldDB" id="A0A844QIS9"/>
<dbReference type="Proteomes" id="UP000463224">
    <property type="component" value="Unassembled WGS sequence"/>
</dbReference>
<name>A0A844QIS9_9HYPH</name>
<accession>A0A844QIS9</accession>
<comment type="caution">
    <text evidence="1">The sequence shown here is derived from an EMBL/GenBank/DDBJ whole genome shotgun (WGS) entry which is preliminary data.</text>
</comment>
<keyword evidence="2" id="KW-1185">Reference proteome</keyword>
<reference evidence="1 2" key="1">
    <citation type="submission" date="2019-12" db="EMBL/GenBank/DDBJ databases">
        <title>Nitratireductor arenosus sp. nov., Isolated from sea sand, Jeju island, South Korea.</title>
        <authorList>
            <person name="Kim W."/>
        </authorList>
    </citation>
    <scope>NUCLEOTIDE SEQUENCE [LARGE SCALE GENOMIC DNA]</scope>
    <source>
        <strain evidence="1 2">CAU 1489</strain>
    </source>
</reference>
<protein>
    <submittedName>
        <fullName evidence="1">Uncharacterized protein</fullName>
    </submittedName>
</protein>
<organism evidence="1 2">
    <name type="scientific">Nitratireductor arenosus</name>
    <dbReference type="NCBI Taxonomy" id="2682096"/>
    <lineage>
        <taxon>Bacteria</taxon>
        <taxon>Pseudomonadati</taxon>
        <taxon>Pseudomonadota</taxon>
        <taxon>Alphaproteobacteria</taxon>
        <taxon>Hyphomicrobiales</taxon>
        <taxon>Phyllobacteriaceae</taxon>
        <taxon>Nitratireductor</taxon>
    </lineage>
</organism>
<dbReference type="RefSeq" id="WP_156712856.1">
    <property type="nucleotide sequence ID" value="NZ_WPHG01000002.1"/>
</dbReference>
<evidence type="ECO:0000313" key="1">
    <source>
        <dbReference type="EMBL" id="MVA97958.1"/>
    </source>
</evidence>
<proteinExistence type="predicted"/>
<sequence length="97" mass="10608">MRLVLHVDGASELELRRGLKAAEAVFERAGVSAERAAEGMFALEGWDIQSFPENSLSDEDGRAASAWIDATNAAVEACIRNRGREQAPSSWRLAFED</sequence>
<dbReference type="EMBL" id="WPHG01000002">
    <property type="protein sequence ID" value="MVA97958.1"/>
    <property type="molecule type" value="Genomic_DNA"/>
</dbReference>